<feature type="region of interest" description="Disordered" evidence="1">
    <location>
        <begin position="1"/>
        <end position="73"/>
    </location>
</feature>
<sequence>MKKSTRSRINLTTSASVQYSQSRAQNNQSSWTAADAAKASKSGAFLTPWPPEEPYHTPAVDLFGQGQSQDGTR</sequence>
<dbReference type="Proteomes" id="UP001369815">
    <property type="component" value="Unassembled WGS sequence"/>
</dbReference>
<reference evidence="2 3" key="1">
    <citation type="journal article" date="2024" name="Front Chem Biol">
        <title>Unveiling the potential of Daldinia eschscholtzii MFLUCC 19-0629 through bioactivity and bioinformatics studies for enhanced sustainable agriculture production.</title>
        <authorList>
            <person name="Brooks S."/>
            <person name="Weaver J.A."/>
            <person name="Klomchit A."/>
            <person name="Alharthi S.A."/>
            <person name="Onlamun T."/>
            <person name="Nurani R."/>
            <person name="Vong T.K."/>
            <person name="Alberti F."/>
            <person name="Greco C."/>
        </authorList>
    </citation>
    <scope>NUCLEOTIDE SEQUENCE [LARGE SCALE GENOMIC DNA]</scope>
    <source>
        <strain evidence="2">MFLUCC 19-0629</strain>
    </source>
</reference>
<organism evidence="2 3">
    <name type="scientific">Daldinia eschscholtzii</name>
    <dbReference type="NCBI Taxonomy" id="292717"/>
    <lineage>
        <taxon>Eukaryota</taxon>
        <taxon>Fungi</taxon>
        <taxon>Dikarya</taxon>
        <taxon>Ascomycota</taxon>
        <taxon>Pezizomycotina</taxon>
        <taxon>Sordariomycetes</taxon>
        <taxon>Xylariomycetidae</taxon>
        <taxon>Xylariales</taxon>
        <taxon>Hypoxylaceae</taxon>
        <taxon>Daldinia</taxon>
    </lineage>
</organism>
<protein>
    <submittedName>
        <fullName evidence="2">Uncharacterized protein</fullName>
    </submittedName>
</protein>
<accession>A0AAX6MRS3</accession>
<proteinExistence type="predicted"/>
<feature type="compositionally biased region" description="Low complexity" evidence="1">
    <location>
        <begin position="29"/>
        <end position="44"/>
    </location>
</feature>
<feature type="non-terminal residue" evidence="2">
    <location>
        <position position="73"/>
    </location>
</feature>
<name>A0AAX6MRS3_9PEZI</name>
<keyword evidence="3" id="KW-1185">Reference proteome</keyword>
<evidence type="ECO:0000313" key="2">
    <source>
        <dbReference type="EMBL" id="KAK6955123.1"/>
    </source>
</evidence>
<feature type="compositionally biased region" description="Polar residues" evidence="1">
    <location>
        <begin position="7"/>
        <end position="28"/>
    </location>
</feature>
<evidence type="ECO:0000313" key="3">
    <source>
        <dbReference type="Proteomes" id="UP001369815"/>
    </source>
</evidence>
<dbReference type="AlphaFoldDB" id="A0AAX6MRS3"/>
<comment type="caution">
    <text evidence="2">The sequence shown here is derived from an EMBL/GenBank/DDBJ whole genome shotgun (WGS) entry which is preliminary data.</text>
</comment>
<evidence type="ECO:0000256" key="1">
    <source>
        <dbReference type="SAM" id="MobiDB-lite"/>
    </source>
</evidence>
<dbReference type="EMBL" id="JBANMG010000003">
    <property type="protein sequence ID" value="KAK6955123.1"/>
    <property type="molecule type" value="Genomic_DNA"/>
</dbReference>
<gene>
    <name evidence="2" type="ORF">Daesc_002754</name>
</gene>